<evidence type="ECO:0000259" key="7">
    <source>
        <dbReference type="PROSITE" id="PS51192"/>
    </source>
</evidence>
<accession>A0AAD6VJG7</accession>
<dbReference type="InterPro" id="IPR027417">
    <property type="entry name" value="P-loop_NTPase"/>
</dbReference>
<evidence type="ECO:0000256" key="5">
    <source>
        <dbReference type="ARBA" id="ARBA00034808"/>
    </source>
</evidence>
<evidence type="ECO:0000256" key="4">
    <source>
        <dbReference type="ARBA" id="ARBA00034617"/>
    </source>
</evidence>
<comment type="catalytic activity">
    <reaction evidence="4">
        <text>Couples ATP hydrolysis with the unwinding of duplex DNA by translocating in the 3'-5' direction.</text>
        <dbReference type="EC" id="5.6.2.4"/>
    </reaction>
</comment>
<dbReference type="GO" id="GO:0009378">
    <property type="term" value="F:four-way junction helicase activity"/>
    <property type="evidence" value="ECO:0007669"/>
    <property type="project" value="TreeGrafter"/>
</dbReference>
<dbReference type="GO" id="GO:0000724">
    <property type="term" value="P:double-strand break repair via homologous recombination"/>
    <property type="evidence" value="ECO:0007669"/>
    <property type="project" value="TreeGrafter"/>
</dbReference>
<dbReference type="CDD" id="cd18785">
    <property type="entry name" value="SF2_C"/>
    <property type="match status" value="1"/>
</dbReference>
<dbReference type="GO" id="GO:0043138">
    <property type="term" value="F:3'-5' DNA helicase activity"/>
    <property type="evidence" value="ECO:0007669"/>
    <property type="project" value="UniProtKB-EC"/>
</dbReference>
<organism evidence="9 10">
    <name type="scientific">Mycena pura</name>
    <dbReference type="NCBI Taxonomy" id="153505"/>
    <lineage>
        <taxon>Eukaryota</taxon>
        <taxon>Fungi</taxon>
        <taxon>Dikarya</taxon>
        <taxon>Basidiomycota</taxon>
        <taxon>Agaricomycotina</taxon>
        <taxon>Agaricomycetes</taxon>
        <taxon>Agaricomycetidae</taxon>
        <taxon>Agaricales</taxon>
        <taxon>Marasmiineae</taxon>
        <taxon>Mycenaceae</taxon>
        <taxon>Mycena</taxon>
    </lineage>
</organism>
<evidence type="ECO:0000256" key="1">
    <source>
        <dbReference type="ARBA" id="ARBA00005446"/>
    </source>
</evidence>
<evidence type="ECO:0000259" key="8">
    <source>
        <dbReference type="PROSITE" id="PS51194"/>
    </source>
</evidence>
<evidence type="ECO:0000313" key="9">
    <source>
        <dbReference type="EMBL" id="KAJ7211404.1"/>
    </source>
</evidence>
<dbReference type="GO" id="GO:0016787">
    <property type="term" value="F:hydrolase activity"/>
    <property type="evidence" value="ECO:0007669"/>
    <property type="project" value="UniProtKB-KW"/>
</dbReference>
<reference evidence="9" key="1">
    <citation type="submission" date="2023-03" db="EMBL/GenBank/DDBJ databases">
        <title>Massive genome expansion in bonnet fungi (Mycena s.s.) driven by repeated elements and novel gene families across ecological guilds.</title>
        <authorList>
            <consortium name="Lawrence Berkeley National Laboratory"/>
            <person name="Harder C.B."/>
            <person name="Miyauchi S."/>
            <person name="Viragh M."/>
            <person name="Kuo A."/>
            <person name="Thoen E."/>
            <person name="Andreopoulos B."/>
            <person name="Lu D."/>
            <person name="Skrede I."/>
            <person name="Drula E."/>
            <person name="Henrissat B."/>
            <person name="Morin E."/>
            <person name="Kohler A."/>
            <person name="Barry K."/>
            <person name="LaButti K."/>
            <person name="Morin E."/>
            <person name="Salamov A."/>
            <person name="Lipzen A."/>
            <person name="Mereny Z."/>
            <person name="Hegedus B."/>
            <person name="Baldrian P."/>
            <person name="Stursova M."/>
            <person name="Weitz H."/>
            <person name="Taylor A."/>
            <person name="Grigoriev I.V."/>
            <person name="Nagy L.G."/>
            <person name="Martin F."/>
            <person name="Kauserud H."/>
        </authorList>
    </citation>
    <scope>NUCLEOTIDE SEQUENCE</scope>
    <source>
        <strain evidence="9">9144</strain>
    </source>
</reference>
<evidence type="ECO:0000256" key="6">
    <source>
        <dbReference type="SAM" id="MobiDB-lite"/>
    </source>
</evidence>
<dbReference type="AlphaFoldDB" id="A0AAD6VJG7"/>
<dbReference type="InterPro" id="IPR011545">
    <property type="entry name" value="DEAD/DEAH_box_helicase_dom"/>
</dbReference>
<keyword evidence="10" id="KW-1185">Reference proteome</keyword>
<dbReference type="PROSITE" id="PS51194">
    <property type="entry name" value="HELICASE_CTER"/>
    <property type="match status" value="1"/>
</dbReference>
<name>A0AAD6VJG7_9AGAR</name>
<keyword evidence="3" id="KW-0067">ATP-binding</keyword>
<dbReference type="GO" id="GO:0005737">
    <property type="term" value="C:cytoplasm"/>
    <property type="evidence" value="ECO:0007669"/>
    <property type="project" value="TreeGrafter"/>
</dbReference>
<evidence type="ECO:0000313" key="10">
    <source>
        <dbReference type="Proteomes" id="UP001219525"/>
    </source>
</evidence>
<dbReference type="PANTHER" id="PTHR13710:SF154">
    <property type="entry name" value="RECQ HELICASE, PUTATIVE (AFU_ORTHOLOGUE AFUA_6G14720)-RELATED"/>
    <property type="match status" value="1"/>
</dbReference>
<dbReference type="EC" id="5.6.2.4" evidence="5"/>
<comment type="similarity">
    <text evidence="1">Belongs to the helicase family. RecQ subfamily.</text>
</comment>
<dbReference type="SUPFAM" id="SSF52540">
    <property type="entry name" value="P-loop containing nucleoside triphosphate hydrolases"/>
    <property type="match status" value="1"/>
</dbReference>
<dbReference type="GO" id="GO:0005524">
    <property type="term" value="F:ATP binding"/>
    <property type="evidence" value="ECO:0007669"/>
    <property type="project" value="UniProtKB-KW"/>
</dbReference>
<dbReference type="Pfam" id="PF00271">
    <property type="entry name" value="Helicase_C"/>
    <property type="match status" value="1"/>
</dbReference>
<protein>
    <recommendedName>
        <fullName evidence="5">DNA 3'-5' helicase</fullName>
        <ecNumber evidence="5">5.6.2.4</ecNumber>
    </recommendedName>
</protein>
<dbReference type="PANTHER" id="PTHR13710">
    <property type="entry name" value="DNA HELICASE RECQ FAMILY MEMBER"/>
    <property type="match status" value="1"/>
</dbReference>
<dbReference type="InterPro" id="IPR001650">
    <property type="entry name" value="Helicase_C-like"/>
</dbReference>
<dbReference type="InterPro" id="IPR014001">
    <property type="entry name" value="Helicase_ATP-bd"/>
</dbReference>
<dbReference type="PROSITE" id="PS51192">
    <property type="entry name" value="HELICASE_ATP_BIND_1"/>
    <property type="match status" value="1"/>
</dbReference>
<evidence type="ECO:0000256" key="3">
    <source>
        <dbReference type="ARBA" id="ARBA00022840"/>
    </source>
</evidence>
<proteinExistence type="inferred from homology"/>
<dbReference type="GO" id="GO:0005694">
    <property type="term" value="C:chromosome"/>
    <property type="evidence" value="ECO:0007669"/>
    <property type="project" value="TreeGrafter"/>
</dbReference>
<evidence type="ECO:0000256" key="2">
    <source>
        <dbReference type="ARBA" id="ARBA00022741"/>
    </source>
</evidence>
<dbReference type="GO" id="GO:0003676">
    <property type="term" value="F:nucleic acid binding"/>
    <property type="evidence" value="ECO:0007669"/>
    <property type="project" value="InterPro"/>
</dbReference>
<gene>
    <name evidence="9" type="ORF">GGX14DRAFT_362792</name>
</gene>
<sequence>MPAALAVIRLLDSEDIVHFSSIIIPVPFRPNPTFLFALSDADRIAALRACLLVFTVTRGRLVPHDLQLQAGLAALNGKECVVIARTGWGKTLCIAIPILLRPDRVAITISPLKRLQMMQVSDFLTKFGISTVAINEDTPNCPVLWSVRAISEGKVSHLIVQPEQFSLYHGHLPRMARLLHDHKFVSRVAAVAVDECHNIYMVGSAVNGRAPFRPSYGALPQLRVRLGTTTAWSFLSATVPAHIFDHVKESMGIGPSPTIIRVSINRPNLIYATHILVGGRGNLRNLDLIIPPIFHPPMRIPKLVIFHGNKAETAAARQHVDSLLPEAFQNTGIVRHYHADLSPEYLEDAYSSFADPDGMCLILHATAGAGEGLDVAGINGVIIYGIVADIPTKSQWEGRAGRSTEAEAFCVQMIEPWVPEIDTSEMVMDPNDPDRPLSDVALAKKHPTKQEQTGRASIHHATSPQCERVLKAAYYQDHSPDALHYTGRWCCDSQVHTGNSFALDKLFLGPVYRDQPAPVPQKRNRNTYRPTKDRPELEALLISWRADMHTRFTLRAIRPPSFILDGPAIKKLVMAPASSITSAVSVTLLLKQSPEWAYLWAGSLYELVSKFKPGVGEEDGGDSDEEAPPPKRRKS</sequence>
<keyword evidence="2" id="KW-0547">Nucleotide-binding</keyword>
<feature type="domain" description="Helicase ATP-binding" evidence="7">
    <location>
        <begin position="71"/>
        <end position="257"/>
    </location>
</feature>
<dbReference type="Pfam" id="PF00270">
    <property type="entry name" value="DEAD"/>
    <property type="match status" value="1"/>
</dbReference>
<dbReference type="SMART" id="SM00487">
    <property type="entry name" value="DEXDc"/>
    <property type="match status" value="1"/>
</dbReference>
<dbReference type="Gene3D" id="3.40.50.300">
    <property type="entry name" value="P-loop containing nucleotide triphosphate hydrolases"/>
    <property type="match status" value="2"/>
</dbReference>
<dbReference type="EMBL" id="JARJCW010000026">
    <property type="protein sequence ID" value="KAJ7211404.1"/>
    <property type="molecule type" value="Genomic_DNA"/>
</dbReference>
<feature type="compositionally biased region" description="Acidic residues" evidence="6">
    <location>
        <begin position="616"/>
        <end position="627"/>
    </location>
</feature>
<keyword evidence="9" id="KW-0378">Hydrolase</keyword>
<dbReference type="Proteomes" id="UP001219525">
    <property type="component" value="Unassembled WGS sequence"/>
</dbReference>
<feature type="domain" description="Helicase C-terminal" evidence="8">
    <location>
        <begin position="285"/>
        <end position="448"/>
    </location>
</feature>
<feature type="region of interest" description="Disordered" evidence="6">
    <location>
        <begin position="613"/>
        <end position="635"/>
    </location>
</feature>
<comment type="caution">
    <text evidence="9">The sequence shown here is derived from an EMBL/GenBank/DDBJ whole genome shotgun (WGS) entry which is preliminary data.</text>
</comment>